<keyword evidence="2" id="KW-1185">Reference proteome</keyword>
<organism evidence="1 2">
    <name type="scientific">Bauhinia variegata</name>
    <name type="common">Purple orchid tree</name>
    <name type="synonym">Phanera variegata</name>
    <dbReference type="NCBI Taxonomy" id="167791"/>
    <lineage>
        <taxon>Eukaryota</taxon>
        <taxon>Viridiplantae</taxon>
        <taxon>Streptophyta</taxon>
        <taxon>Embryophyta</taxon>
        <taxon>Tracheophyta</taxon>
        <taxon>Spermatophyta</taxon>
        <taxon>Magnoliopsida</taxon>
        <taxon>eudicotyledons</taxon>
        <taxon>Gunneridae</taxon>
        <taxon>Pentapetalae</taxon>
        <taxon>rosids</taxon>
        <taxon>fabids</taxon>
        <taxon>Fabales</taxon>
        <taxon>Fabaceae</taxon>
        <taxon>Cercidoideae</taxon>
        <taxon>Cercideae</taxon>
        <taxon>Bauhiniinae</taxon>
        <taxon>Bauhinia</taxon>
    </lineage>
</organism>
<protein>
    <submittedName>
        <fullName evidence="1">Uncharacterized protein</fullName>
    </submittedName>
</protein>
<sequence>MTDLDMLITRFLSYDTSSPSLFGWLVTGSFGLFAIIYAILKWQRRASLNWIKAAARAKKEVWKKLRVPLSHHMWFEDFTYAEQPSTCCVCLTSLLPSQNLGATASPHTPLHRCSVCGVAAHFYCSQFAAKDCKCVAQAGFSHVRHHWSERWITVDDNHETSAFCFYCDEPCGVPFVTSPTWHCLWCQRLIHVKCHAKLARDSGDECDLGPLRRIILSPLCVKEVDEDEKGGQLSSNKKRRNRNKNGVANGKLQNSSVTDAALEYVLNGLASLKKSTGAKDYDNMNRSRVQDLKRSRTFMQRKGGIVAHTPTKKYTLSDLPHDARPLLVFINARSGGQLGSSLHRRLNMLLNPVQIFELSASQSPEVGLELFKSIQYFRVLVCGGDGTVAWVLDAIERYNFESPPPVAILPLGTGNDLSRVLHWGRGFSKVDGQGDLTMLLHDISHAAITMLDRWAVNIIEEKPEGKQNKVKTKSLMNYLGIGCDAKVAYEFHVTRKINPQKFSNRFVNKLRYAKEGARDIMDRACADLPWQVWLEVDGRDIDIPKDSEGLIVLNIGSYMGGVDLWQNDYEHDDDFSLQSMHDKLLEVVCVCGAWHLGKLQIGLSQARRLAQGNVIKILSSSPFPVQIDGEPFILQPGCLEITHESQVFMLRRASESDDEPRGHPAATMTEVLLEAECKGIISASQKKTLLQEMALRLS</sequence>
<dbReference type="Proteomes" id="UP000828941">
    <property type="component" value="Chromosome 6"/>
</dbReference>
<accession>A0ACB9NMU8</accession>
<evidence type="ECO:0000313" key="2">
    <source>
        <dbReference type="Proteomes" id="UP000828941"/>
    </source>
</evidence>
<evidence type="ECO:0000313" key="1">
    <source>
        <dbReference type="EMBL" id="KAI4336481.1"/>
    </source>
</evidence>
<dbReference type="EMBL" id="CM039431">
    <property type="protein sequence ID" value="KAI4336481.1"/>
    <property type="molecule type" value="Genomic_DNA"/>
</dbReference>
<comment type="caution">
    <text evidence="1">The sequence shown here is derived from an EMBL/GenBank/DDBJ whole genome shotgun (WGS) entry which is preliminary data.</text>
</comment>
<reference evidence="1 2" key="1">
    <citation type="journal article" date="2022" name="DNA Res.">
        <title>Chromosomal-level genome assembly of the orchid tree Bauhinia variegata (Leguminosae; Cercidoideae) supports the allotetraploid origin hypothesis of Bauhinia.</title>
        <authorList>
            <person name="Zhong Y."/>
            <person name="Chen Y."/>
            <person name="Zheng D."/>
            <person name="Pang J."/>
            <person name="Liu Y."/>
            <person name="Luo S."/>
            <person name="Meng S."/>
            <person name="Qian L."/>
            <person name="Wei D."/>
            <person name="Dai S."/>
            <person name="Zhou R."/>
        </authorList>
    </citation>
    <scope>NUCLEOTIDE SEQUENCE [LARGE SCALE GENOMIC DNA]</scope>
    <source>
        <strain evidence="1">BV-YZ2020</strain>
    </source>
</reference>
<name>A0ACB9NMU8_BAUVA</name>
<proteinExistence type="predicted"/>
<gene>
    <name evidence="1" type="ORF">L6164_015003</name>
</gene>